<dbReference type="PANTHER" id="PTHR42920:SF11">
    <property type="entry name" value="INNER MEMBRANE PROTEIN YTFF"/>
    <property type="match status" value="1"/>
</dbReference>
<evidence type="ECO:0000256" key="2">
    <source>
        <dbReference type="ARBA" id="ARBA00007362"/>
    </source>
</evidence>
<feature type="transmembrane region" description="Helical" evidence="7">
    <location>
        <begin position="270"/>
        <end position="286"/>
    </location>
</feature>
<dbReference type="InterPro" id="IPR051258">
    <property type="entry name" value="Diverse_Substrate_Transporter"/>
</dbReference>
<comment type="subcellular location">
    <subcellularLocation>
        <location evidence="1">Cell membrane</location>
        <topology evidence="1">Multi-pass membrane protein</topology>
    </subcellularLocation>
</comment>
<feature type="domain" description="EamA" evidence="8">
    <location>
        <begin position="8"/>
        <end position="138"/>
    </location>
</feature>
<feature type="transmembrane region" description="Helical" evidence="7">
    <location>
        <begin position="37"/>
        <end position="54"/>
    </location>
</feature>
<name>A0ABS2FJP8_9CLOT</name>
<evidence type="ECO:0000313" key="10">
    <source>
        <dbReference type="Proteomes" id="UP000767334"/>
    </source>
</evidence>
<dbReference type="RefSeq" id="WP_148321955.1">
    <property type="nucleotide sequence ID" value="NZ_JACJLL010000094.1"/>
</dbReference>
<dbReference type="SUPFAM" id="SSF103481">
    <property type="entry name" value="Multidrug resistance efflux transporter EmrE"/>
    <property type="match status" value="2"/>
</dbReference>
<feature type="transmembrane region" description="Helical" evidence="7">
    <location>
        <begin position="66"/>
        <end position="82"/>
    </location>
</feature>
<feature type="transmembrane region" description="Helical" evidence="7">
    <location>
        <begin position="153"/>
        <end position="173"/>
    </location>
</feature>
<accession>A0ABS2FJP8</accession>
<dbReference type="EMBL" id="JACJLL010000094">
    <property type="protein sequence ID" value="MBM6820222.1"/>
    <property type="molecule type" value="Genomic_DNA"/>
</dbReference>
<feature type="transmembrane region" description="Helical" evidence="7">
    <location>
        <begin position="123"/>
        <end position="141"/>
    </location>
</feature>
<proteinExistence type="inferred from homology"/>
<gene>
    <name evidence="9" type="ORF">H6A19_12900</name>
</gene>
<evidence type="ECO:0000256" key="5">
    <source>
        <dbReference type="ARBA" id="ARBA00022989"/>
    </source>
</evidence>
<evidence type="ECO:0000256" key="6">
    <source>
        <dbReference type="ARBA" id="ARBA00023136"/>
    </source>
</evidence>
<feature type="transmembrane region" description="Helical" evidence="7">
    <location>
        <begin position="214"/>
        <end position="233"/>
    </location>
</feature>
<dbReference type="InterPro" id="IPR037185">
    <property type="entry name" value="EmrE-like"/>
</dbReference>
<sequence length="295" mass="33242">MKKKGVYYLIAIIVVFIWGITFISTKMLLNELKPAEIMFYRYIIAYISLILVYPKFHKSSGIREEILFLLTGIFGGTLYFLSENYALKFSLASNVGLLVASAPLLTAMVAHIFMKDEKVEKNWYIGALVALVGVALVVFNGQFVLKLSPIGDFLAIFAAFSWAIYSILIKKIGHLYNSIYITRKVFFYSIITMIPTLFFTGCKVDMTVLLDLKIILNLLFLGILASSICFVLWNKVIMVIGAVKSNNFIYLIPFVTMIASAIMLNENIKIIAILGGVLIILGVYISEYRKKVNKE</sequence>
<feature type="domain" description="EamA" evidence="8">
    <location>
        <begin position="150"/>
        <end position="285"/>
    </location>
</feature>
<keyword evidence="3" id="KW-1003">Cell membrane</keyword>
<keyword evidence="4 7" id="KW-0812">Transmembrane</keyword>
<evidence type="ECO:0000256" key="3">
    <source>
        <dbReference type="ARBA" id="ARBA00022475"/>
    </source>
</evidence>
<evidence type="ECO:0000259" key="8">
    <source>
        <dbReference type="Pfam" id="PF00892"/>
    </source>
</evidence>
<comment type="similarity">
    <text evidence="2">Belongs to the EamA transporter family.</text>
</comment>
<keyword evidence="5 7" id="KW-1133">Transmembrane helix</keyword>
<dbReference type="Proteomes" id="UP000767334">
    <property type="component" value="Unassembled WGS sequence"/>
</dbReference>
<dbReference type="InterPro" id="IPR000620">
    <property type="entry name" value="EamA_dom"/>
</dbReference>
<comment type="caution">
    <text evidence="9">The sequence shown here is derived from an EMBL/GenBank/DDBJ whole genome shotgun (WGS) entry which is preliminary data.</text>
</comment>
<evidence type="ECO:0000256" key="7">
    <source>
        <dbReference type="SAM" id="Phobius"/>
    </source>
</evidence>
<evidence type="ECO:0000256" key="1">
    <source>
        <dbReference type="ARBA" id="ARBA00004651"/>
    </source>
</evidence>
<dbReference type="Pfam" id="PF00892">
    <property type="entry name" value="EamA"/>
    <property type="match status" value="2"/>
</dbReference>
<feature type="transmembrane region" description="Helical" evidence="7">
    <location>
        <begin position="245"/>
        <end position="264"/>
    </location>
</feature>
<protein>
    <submittedName>
        <fullName evidence="9">DMT family transporter</fullName>
    </submittedName>
</protein>
<evidence type="ECO:0000313" key="9">
    <source>
        <dbReference type="EMBL" id="MBM6820222.1"/>
    </source>
</evidence>
<evidence type="ECO:0000256" key="4">
    <source>
        <dbReference type="ARBA" id="ARBA00022692"/>
    </source>
</evidence>
<reference evidence="9 10" key="1">
    <citation type="journal article" date="2021" name="Sci. Rep.">
        <title>The distribution of antibiotic resistance genes in chicken gut microbiota commensals.</title>
        <authorList>
            <person name="Juricova H."/>
            <person name="Matiasovicova J."/>
            <person name="Kubasova T."/>
            <person name="Cejkova D."/>
            <person name="Rychlik I."/>
        </authorList>
    </citation>
    <scope>NUCLEOTIDE SEQUENCE [LARGE SCALE GENOMIC DNA]</scope>
    <source>
        <strain evidence="9 10">An435</strain>
    </source>
</reference>
<keyword evidence="6 7" id="KW-0472">Membrane</keyword>
<feature type="transmembrane region" description="Helical" evidence="7">
    <location>
        <begin position="185"/>
        <end position="202"/>
    </location>
</feature>
<feature type="transmembrane region" description="Helical" evidence="7">
    <location>
        <begin position="7"/>
        <end position="25"/>
    </location>
</feature>
<feature type="transmembrane region" description="Helical" evidence="7">
    <location>
        <begin position="94"/>
        <end position="114"/>
    </location>
</feature>
<keyword evidence="10" id="KW-1185">Reference proteome</keyword>
<organism evidence="9 10">
    <name type="scientific">Clostridium saudiense</name>
    <dbReference type="NCBI Taxonomy" id="1414720"/>
    <lineage>
        <taxon>Bacteria</taxon>
        <taxon>Bacillati</taxon>
        <taxon>Bacillota</taxon>
        <taxon>Clostridia</taxon>
        <taxon>Eubacteriales</taxon>
        <taxon>Clostridiaceae</taxon>
        <taxon>Clostridium</taxon>
    </lineage>
</organism>
<dbReference type="PANTHER" id="PTHR42920">
    <property type="entry name" value="OS03G0707200 PROTEIN-RELATED"/>
    <property type="match status" value="1"/>
</dbReference>